<accession>A0AAJ1QCK6</accession>
<evidence type="ECO:0000256" key="3">
    <source>
        <dbReference type="ARBA" id="ARBA00023237"/>
    </source>
</evidence>
<evidence type="ECO:0000256" key="1">
    <source>
        <dbReference type="ARBA" id="ARBA00004442"/>
    </source>
</evidence>
<evidence type="ECO:0000313" key="5">
    <source>
        <dbReference type="EMBL" id="MDM1071442.1"/>
    </source>
</evidence>
<dbReference type="InterPro" id="IPR041700">
    <property type="entry name" value="OMP_b-brl_3"/>
</dbReference>
<organism evidence="5 6">
    <name type="scientific">Empedobacter brevis</name>
    <dbReference type="NCBI Taxonomy" id="247"/>
    <lineage>
        <taxon>Bacteria</taxon>
        <taxon>Pseudomonadati</taxon>
        <taxon>Bacteroidota</taxon>
        <taxon>Flavobacteriia</taxon>
        <taxon>Flavobacteriales</taxon>
        <taxon>Weeksellaceae</taxon>
        <taxon>Empedobacter</taxon>
    </lineage>
</organism>
<dbReference type="Proteomes" id="UP001170959">
    <property type="component" value="Unassembled WGS sequence"/>
</dbReference>
<evidence type="ECO:0000259" key="4">
    <source>
        <dbReference type="Pfam" id="PF14905"/>
    </source>
</evidence>
<keyword evidence="2" id="KW-0472">Membrane</keyword>
<dbReference type="Pfam" id="PF13715">
    <property type="entry name" value="CarbopepD_reg_2"/>
    <property type="match status" value="1"/>
</dbReference>
<dbReference type="Gene3D" id="2.40.170.20">
    <property type="entry name" value="TonB-dependent receptor, beta-barrel domain"/>
    <property type="match status" value="1"/>
</dbReference>
<feature type="domain" description="Outer membrane protein beta-barrel" evidence="4">
    <location>
        <begin position="374"/>
        <end position="769"/>
    </location>
</feature>
<dbReference type="AlphaFoldDB" id="A0AAJ1QCK6"/>
<dbReference type="GO" id="GO:0009279">
    <property type="term" value="C:cell outer membrane"/>
    <property type="evidence" value="ECO:0007669"/>
    <property type="project" value="UniProtKB-SubCell"/>
</dbReference>
<keyword evidence="3" id="KW-0998">Cell outer membrane</keyword>
<comment type="subcellular location">
    <subcellularLocation>
        <location evidence="1">Cell outer membrane</location>
    </subcellularLocation>
</comment>
<sequence>MKKIRLVLLMYLLSFPLLAQISIRGKIIDSQTNRGIPMSDVALYKTTDKTFITAIYTDDYGNFNLELHEKVDLFYLEIEAIGYQKQSVLLKNTNPISIKLNPENTQLLNEVTIVSRRKAISIKGDKLIYDIEQMGIGTANNGLETMQQLPGISLDKDENIKFRGSTGIQIMINGKKSMLQGDALREFIRSLKGDDIKSVEIITQPSARYEATGTTGILNIVLNRNINQSIGGNIYTYGGYGEYFKHRSGGQFFFNDEKWSINANGSYYNGKSFNDRSVNQTIELENNIRNLNQTNYWLPETESKSMNLGVERKLGKNQLISTEWQWYNEKESAETSGKTNDYLNGILQNDVTLSQKNKTPVNQISGNLFYNYTSDSLTTKIDTQLNYGYYKKSRTGFQQNEYSTGEINRFDGLNQTKYNMANVQLDGIQKFSKQLQLEAGAKFSFVEMNYFNRYDRIQGNDFIIPDSLMINDFNYKEKLTSAYTQLNYHLQKWNFLAGLRIENYHYQASSPMNKKTNKNQYTNWFPSASVNYENGNHQYRLSYSKRISRPDYLTLNPYFEYLDAYSIEKGNPDLKPQLYHSFEWNYIYKNSLSLGLYGYLYKDGFVGVVNYQENENYNILYKSNASKGSRFGFSASIPHKVGKWWTMQYSIDAYLESEKSEITNYAYDGTGYGFELNMYHRFILPDSWVVTGNGFLTGRNKTPTGYDPVIYDFSTSIRKSLMNEKLQLVAGCTNILKKSMSNSYSTVHKVSTHWINKWETRKFYLQLTYKFGGNKEKKIKATALDDEQKRM</sequence>
<dbReference type="SUPFAM" id="SSF49464">
    <property type="entry name" value="Carboxypeptidase regulatory domain-like"/>
    <property type="match status" value="1"/>
</dbReference>
<gene>
    <name evidence="5" type="ORF">HX001_02920</name>
</gene>
<dbReference type="RefSeq" id="WP_159156024.1">
    <property type="nucleotide sequence ID" value="NZ_CP013210.1"/>
</dbReference>
<reference evidence="5" key="2">
    <citation type="journal article" date="2022" name="Sci. Total Environ.">
        <title>Prevalence, transmission, and molecular epidemiology of tet(X)-positive bacteria among humans, animals, and environmental niches in China: An epidemiological, and genomic-based study.</title>
        <authorList>
            <person name="Dong N."/>
            <person name="Zeng Y."/>
            <person name="Cai C."/>
            <person name="Sun C."/>
            <person name="Lu J."/>
            <person name="Liu C."/>
            <person name="Zhou H."/>
            <person name="Sun Q."/>
            <person name="Shu L."/>
            <person name="Wang H."/>
            <person name="Wang Y."/>
            <person name="Wang S."/>
            <person name="Wu C."/>
            <person name="Chan E.W."/>
            <person name="Chen G."/>
            <person name="Shen Z."/>
            <person name="Chen S."/>
            <person name="Zhang R."/>
        </authorList>
    </citation>
    <scope>NUCLEOTIDE SEQUENCE</scope>
    <source>
        <strain evidence="5">R655-4</strain>
    </source>
</reference>
<proteinExistence type="predicted"/>
<dbReference type="InterPro" id="IPR008969">
    <property type="entry name" value="CarboxyPept-like_regulatory"/>
</dbReference>
<comment type="caution">
    <text evidence="5">The sequence shown here is derived from an EMBL/GenBank/DDBJ whole genome shotgun (WGS) entry which is preliminary data.</text>
</comment>
<dbReference type="SUPFAM" id="SSF56935">
    <property type="entry name" value="Porins"/>
    <property type="match status" value="1"/>
</dbReference>
<evidence type="ECO:0000256" key="2">
    <source>
        <dbReference type="ARBA" id="ARBA00023136"/>
    </source>
</evidence>
<keyword evidence="5" id="KW-0675">Receptor</keyword>
<evidence type="ECO:0000313" key="6">
    <source>
        <dbReference type="Proteomes" id="UP001170959"/>
    </source>
</evidence>
<dbReference type="EMBL" id="JACAGJ010000001">
    <property type="protein sequence ID" value="MDM1071442.1"/>
    <property type="molecule type" value="Genomic_DNA"/>
</dbReference>
<reference evidence="5" key="1">
    <citation type="submission" date="2020-06" db="EMBL/GenBank/DDBJ databases">
        <authorList>
            <person name="Dong N."/>
        </authorList>
    </citation>
    <scope>NUCLEOTIDE SEQUENCE</scope>
    <source>
        <strain evidence="5">R655-4</strain>
    </source>
</reference>
<name>A0AAJ1QCK6_9FLAO</name>
<dbReference type="InterPro" id="IPR036942">
    <property type="entry name" value="Beta-barrel_TonB_sf"/>
</dbReference>
<protein>
    <submittedName>
        <fullName evidence="5">TonB-dependent receptor</fullName>
    </submittedName>
</protein>
<dbReference type="Pfam" id="PF14905">
    <property type="entry name" value="OMP_b-brl_3"/>
    <property type="match status" value="1"/>
</dbReference>